<dbReference type="AlphaFoldDB" id="A0A1X1RCY0"/>
<dbReference type="InterPro" id="IPR018713">
    <property type="entry name" value="MPAB/Lcp_cat_dom"/>
</dbReference>
<dbReference type="PANTHER" id="PTHR36151">
    <property type="entry name" value="BLR2777 PROTEIN"/>
    <property type="match status" value="1"/>
</dbReference>
<dbReference type="Pfam" id="PF09995">
    <property type="entry name" value="MPAB_Lcp_cat"/>
    <property type="match status" value="1"/>
</dbReference>
<sequence length="286" mass="32456">MSTFTRISIRRRTPRWDDEPATAADALDLWSFGAAAANVVMQLAAPPVGHGVLESTVESGQLMRHPWKRARTTLSYISVALLGSDADRGSYREAVDTAHRPVHSGPDSPVQYNAFDPDLQLWVAAAIFVGLEDCYQLLRGELSAEAAEVFYRSAFPLGTTLQVREEQWPPTRADFDRYWDQACASIQIDEPVRDYLQDLIALRMLPWVLRPGWAQLLRFLTTGFLAPVFRDALGLAWSARRQWRFERLFLLVALGNRFLPKFIRQAPGYLLLFDVKLRLRRGAPLI</sequence>
<comment type="caution">
    <text evidence="1">The sequence shown here is derived from an EMBL/GenBank/DDBJ whole genome shotgun (WGS) entry which is preliminary data.</text>
</comment>
<name>A0A1X1RCY0_MYCFA</name>
<proteinExistence type="predicted"/>
<dbReference type="OrthoDB" id="3422701at2"/>
<evidence type="ECO:0000313" key="2">
    <source>
        <dbReference type="Proteomes" id="UP000193484"/>
    </source>
</evidence>
<protein>
    <submittedName>
        <fullName evidence="1">Uncharacterized protein</fullName>
    </submittedName>
</protein>
<reference evidence="1 2" key="1">
    <citation type="submission" date="2016-01" db="EMBL/GenBank/DDBJ databases">
        <title>The new phylogeny of the genus Mycobacterium.</title>
        <authorList>
            <person name="Tarcisio F."/>
            <person name="Conor M."/>
            <person name="Antonella G."/>
            <person name="Elisabetta G."/>
            <person name="Giulia F.S."/>
            <person name="Sara T."/>
            <person name="Anna F."/>
            <person name="Clotilde B."/>
            <person name="Roberto B."/>
            <person name="Veronica D.S."/>
            <person name="Fabio R."/>
            <person name="Monica P."/>
            <person name="Olivier J."/>
            <person name="Enrico T."/>
            <person name="Nicola S."/>
        </authorList>
    </citation>
    <scope>NUCLEOTIDE SEQUENCE [LARGE SCALE GENOMIC DNA]</scope>
    <source>
        <strain evidence="1 2">DSM 44179</strain>
    </source>
</reference>
<dbReference type="STRING" id="1793.AWC04_11010"/>
<evidence type="ECO:0000313" key="1">
    <source>
        <dbReference type="EMBL" id="ORV03155.1"/>
    </source>
</evidence>
<dbReference type="PANTHER" id="PTHR36151:SF3">
    <property type="entry name" value="ER-BOUND OXYGENASE MPAB_MPAB'_RUBBER OXYGENASE CATALYTIC DOMAIN-CONTAINING PROTEIN"/>
    <property type="match status" value="1"/>
</dbReference>
<dbReference type="GO" id="GO:0016491">
    <property type="term" value="F:oxidoreductase activity"/>
    <property type="evidence" value="ECO:0007669"/>
    <property type="project" value="InterPro"/>
</dbReference>
<dbReference type="EMBL" id="LQOJ01000039">
    <property type="protein sequence ID" value="ORV03155.1"/>
    <property type="molecule type" value="Genomic_DNA"/>
</dbReference>
<keyword evidence="2" id="KW-1185">Reference proteome</keyword>
<organism evidence="1 2">
    <name type="scientific">Mycolicibacterium fallax</name>
    <name type="common">Mycobacterium fallax</name>
    <dbReference type="NCBI Taxonomy" id="1793"/>
    <lineage>
        <taxon>Bacteria</taxon>
        <taxon>Bacillati</taxon>
        <taxon>Actinomycetota</taxon>
        <taxon>Actinomycetes</taxon>
        <taxon>Mycobacteriales</taxon>
        <taxon>Mycobacteriaceae</taxon>
        <taxon>Mycolicibacterium</taxon>
    </lineage>
</organism>
<accession>A0A1X1RCY0</accession>
<dbReference type="Proteomes" id="UP000193484">
    <property type="component" value="Unassembled WGS sequence"/>
</dbReference>
<gene>
    <name evidence="1" type="ORF">AWC04_11010</name>
</gene>
<dbReference type="RefSeq" id="WP_085096034.1">
    <property type="nucleotide sequence ID" value="NZ_AP022603.1"/>
</dbReference>